<sequence>MNRRVAGISSITVMNGDDPRQYPRTRRVPPPGGPGPHRPPHPQRPPGDETTRVEPTQVIRRGNTPGRPLAWSEAPQNRPAPPRPRPDAGRQAPPTHAPTQRPVPYREAPPPPPRRGDIPPRGPGGRPARGSGGRPPRPRRKRHWGRWLLLLVVILLVTPVAATIYLDRSLDRIPVLADYSGRVGKTAGTNWLLTGSDSRVGLTQDQERELSTGDQADAGGERSDTMMLVHIPKSGPTTIVSLPRDSYVQIPGVGRDKLNAAFSAGGPKLLVQTVETATGLHIDHFAKIGFGGFAGMVDALGGIDMCLPDPIDDPLAGINLPAGCQHLTGAQALGFVRTRATPRADLDRMNNQRLFLSALLKKAGSAGTLANPFRAWPLATGLVDSLQVDKGDHIWDLASLGWALHSDTVATTVPIGGFDDVSSSGNVLLWDKAKASRFFEALASDQPIPEDLLTR</sequence>
<dbReference type="InterPro" id="IPR050922">
    <property type="entry name" value="LytR/CpsA/Psr_CW_biosynth"/>
</dbReference>
<dbReference type="EMBL" id="QQBC01000013">
    <property type="protein sequence ID" value="RDI61656.1"/>
    <property type="molecule type" value="Genomic_DNA"/>
</dbReference>
<evidence type="ECO:0000313" key="6">
    <source>
        <dbReference type="Proteomes" id="UP000254869"/>
    </source>
</evidence>
<accession>A0A370HT12</accession>
<comment type="similarity">
    <text evidence="1">Belongs to the LytR/CpsA/Psr (LCP) family.</text>
</comment>
<dbReference type="InterPro" id="IPR004474">
    <property type="entry name" value="LytR_CpsA_psr"/>
</dbReference>
<dbReference type="STRING" id="1210086.GCA_001613105_05852"/>
<dbReference type="AlphaFoldDB" id="A0A370HT12"/>
<evidence type="ECO:0000259" key="4">
    <source>
        <dbReference type="Pfam" id="PF03816"/>
    </source>
</evidence>
<name>A0A370HT12_9NOCA</name>
<feature type="region of interest" description="Disordered" evidence="2">
    <location>
        <begin position="1"/>
        <end position="140"/>
    </location>
</feature>
<keyword evidence="3" id="KW-1133">Transmembrane helix</keyword>
<keyword evidence="6" id="KW-1185">Reference proteome</keyword>
<feature type="compositionally biased region" description="Gly residues" evidence="2">
    <location>
        <begin position="123"/>
        <end position="133"/>
    </location>
</feature>
<organism evidence="5 6">
    <name type="scientific">Nocardia pseudobrasiliensis</name>
    <dbReference type="NCBI Taxonomy" id="45979"/>
    <lineage>
        <taxon>Bacteria</taxon>
        <taxon>Bacillati</taxon>
        <taxon>Actinomycetota</taxon>
        <taxon>Actinomycetes</taxon>
        <taxon>Mycobacteriales</taxon>
        <taxon>Nocardiaceae</taxon>
        <taxon>Nocardia</taxon>
    </lineage>
</organism>
<evidence type="ECO:0000256" key="1">
    <source>
        <dbReference type="ARBA" id="ARBA00006068"/>
    </source>
</evidence>
<evidence type="ECO:0000256" key="3">
    <source>
        <dbReference type="SAM" id="Phobius"/>
    </source>
</evidence>
<keyword evidence="3" id="KW-0472">Membrane</keyword>
<protein>
    <submittedName>
        <fullName evidence="5">LytR family transcriptional attenuator</fullName>
    </submittedName>
</protein>
<dbReference type="Pfam" id="PF03816">
    <property type="entry name" value="LytR_cpsA_psr"/>
    <property type="match status" value="1"/>
</dbReference>
<feature type="transmembrane region" description="Helical" evidence="3">
    <location>
        <begin position="147"/>
        <end position="166"/>
    </location>
</feature>
<reference evidence="5 6" key="1">
    <citation type="submission" date="2018-07" db="EMBL/GenBank/DDBJ databases">
        <title>Genomic Encyclopedia of Type Strains, Phase IV (KMG-IV): sequencing the most valuable type-strain genomes for metagenomic binning, comparative biology and taxonomic classification.</title>
        <authorList>
            <person name="Goeker M."/>
        </authorList>
    </citation>
    <scope>NUCLEOTIDE SEQUENCE [LARGE SCALE GENOMIC DNA]</scope>
    <source>
        <strain evidence="5 6">DSM 44290</strain>
    </source>
</reference>
<keyword evidence="3" id="KW-0812">Transmembrane</keyword>
<evidence type="ECO:0000256" key="2">
    <source>
        <dbReference type="SAM" id="MobiDB-lite"/>
    </source>
</evidence>
<feature type="domain" description="Cell envelope-related transcriptional attenuator" evidence="4">
    <location>
        <begin position="222"/>
        <end position="363"/>
    </location>
</feature>
<comment type="caution">
    <text evidence="5">The sequence shown here is derived from an EMBL/GenBank/DDBJ whole genome shotgun (WGS) entry which is preliminary data.</text>
</comment>
<gene>
    <name evidence="5" type="ORF">DFR76_113158</name>
</gene>
<proteinExistence type="inferred from homology"/>
<dbReference type="Gene3D" id="3.40.630.190">
    <property type="entry name" value="LCP protein"/>
    <property type="match status" value="1"/>
</dbReference>
<dbReference type="NCBIfam" id="TIGR00350">
    <property type="entry name" value="lytR_cpsA_psr"/>
    <property type="match status" value="1"/>
</dbReference>
<dbReference type="Proteomes" id="UP000254869">
    <property type="component" value="Unassembled WGS sequence"/>
</dbReference>
<evidence type="ECO:0000313" key="5">
    <source>
        <dbReference type="EMBL" id="RDI61656.1"/>
    </source>
</evidence>
<dbReference type="PANTHER" id="PTHR33392">
    <property type="entry name" value="POLYISOPRENYL-TEICHOIC ACID--PEPTIDOGLYCAN TEICHOIC ACID TRANSFERASE TAGU"/>
    <property type="match status" value="1"/>
</dbReference>
<feature type="compositionally biased region" description="Pro residues" evidence="2">
    <location>
        <begin position="28"/>
        <end position="45"/>
    </location>
</feature>
<dbReference type="PANTHER" id="PTHR33392:SF6">
    <property type="entry name" value="POLYISOPRENYL-TEICHOIC ACID--PEPTIDOGLYCAN TEICHOIC ACID TRANSFERASE TAGU"/>
    <property type="match status" value="1"/>
</dbReference>